<comment type="caution">
    <text evidence="1">The sequence shown here is derived from an EMBL/GenBank/DDBJ whole genome shotgun (WGS) entry which is preliminary data.</text>
</comment>
<dbReference type="Proteomes" id="UP000828251">
    <property type="component" value="Unassembled WGS sequence"/>
</dbReference>
<keyword evidence="2" id="KW-1185">Reference proteome</keyword>
<proteinExistence type="predicted"/>
<name>A0A9D3WIQ3_9ROSI</name>
<reference evidence="1 2" key="1">
    <citation type="journal article" date="2021" name="Plant Biotechnol. J.">
        <title>Multi-omics assisted identification of the key and species-specific regulatory components of drought-tolerant mechanisms in Gossypium stocksii.</title>
        <authorList>
            <person name="Yu D."/>
            <person name="Ke L."/>
            <person name="Zhang D."/>
            <person name="Wu Y."/>
            <person name="Sun Y."/>
            <person name="Mei J."/>
            <person name="Sun J."/>
            <person name="Sun Y."/>
        </authorList>
    </citation>
    <scope>NUCLEOTIDE SEQUENCE [LARGE SCALE GENOMIC DNA]</scope>
    <source>
        <strain evidence="2">cv. E1</strain>
        <tissue evidence="1">Leaf</tissue>
    </source>
</reference>
<sequence>MPKEELEQDFYANLTMPNANEVLVKVPLTSKSINDLFNLPDVEEDEYSTSRKISIRIFFNKFLIWLQVPDPNGF</sequence>
<organism evidence="1 2">
    <name type="scientific">Gossypium stocksii</name>
    <dbReference type="NCBI Taxonomy" id="47602"/>
    <lineage>
        <taxon>Eukaryota</taxon>
        <taxon>Viridiplantae</taxon>
        <taxon>Streptophyta</taxon>
        <taxon>Embryophyta</taxon>
        <taxon>Tracheophyta</taxon>
        <taxon>Spermatophyta</taxon>
        <taxon>Magnoliopsida</taxon>
        <taxon>eudicotyledons</taxon>
        <taxon>Gunneridae</taxon>
        <taxon>Pentapetalae</taxon>
        <taxon>rosids</taxon>
        <taxon>malvids</taxon>
        <taxon>Malvales</taxon>
        <taxon>Malvaceae</taxon>
        <taxon>Malvoideae</taxon>
        <taxon>Gossypium</taxon>
    </lineage>
</organism>
<accession>A0A9D3WIQ3</accession>
<evidence type="ECO:0000313" key="2">
    <source>
        <dbReference type="Proteomes" id="UP000828251"/>
    </source>
</evidence>
<dbReference type="AlphaFoldDB" id="A0A9D3WIQ3"/>
<gene>
    <name evidence="1" type="ORF">J1N35_001243</name>
</gene>
<protein>
    <submittedName>
        <fullName evidence="1">Uncharacterized protein</fullName>
    </submittedName>
</protein>
<evidence type="ECO:0000313" key="1">
    <source>
        <dbReference type="EMBL" id="KAH1129865.1"/>
    </source>
</evidence>
<dbReference type="EMBL" id="JAIQCV010000001">
    <property type="protein sequence ID" value="KAH1129865.1"/>
    <property type="molecule type" value="Genomic_DNA"/>
</dbReference>